<dbReference type="Pfam" id="PF00149">
    <property type="entry name" value="Metallophos"/>
    <property type="match status" value="1"/>
</dbReference>
<evidence type="ECO:0000313" key="6">
    <source>
        <dbReference type="Proteomes" id="UP001597418"/>
    </source>
</evidence>
<dbReference type="PANTHER" id="PTHR43143">
    <property type="entry name" value="METALLOPHOSPHOESTERASE, CALCINEURIN SUPERFAMILY"/>
    <property type="match status" value="1"/>
</dbReference>
<evidence type="ECO:0000259" key="3">
    <source>
        <dbReference type="Pfam" id="PF16370"/>
    </source>
</evidence>
<protein>
    <submittedName>
        <fullName evidence="5">Calcineurin-like phosphoesterase C-terminal domain-containing protein</fullName>
    </submittedName>
</protein>
<dbReference type="Pfam" id="PF16370">
    <property type="entry name" value="MetallophosC"/>
    <property type="match status" value="1"/>
</dbReference>
<reference evidence="6" key="1">
    <citation type="journal article" date="2019" name="Int. J. Syst. Evol. Microbiol.">
        <title>The Global Catalogue of Microorganisms (GCM) 10K type strain sequencing project: providing services to taxonomists for standard genome sequencing and annotation.</title>
        <authorList>
            <consortium name="The Broad Institute Genomics Platform"/>
            <consortium name="The Broad Institute Genome Sequencing Center for Infectious Disease"/>
            <person name="Wu L."/>
            <person name="Ma J."/>
        </authorList>
    </citation>
    <scope>NUCLEOTIDE SEQUENCE [LARGE SCALE GENOMIC DNA]</scope>
    <source>
        <strain evidence="6">KCTC 42247</strain>
    </source>
</reference>
<dbReference type="RefSeq" id="WP_066755582.1">
    <property type="nucleotide sequence ID" value="NZ_JBHUMB010000006.1"/>
</dbReference>
<dbReference type="SUPFAM" id="SSF56300">
    <property type="entry name" value="Metallo-dependent phosphatases"/>
    <property type="match status" value="1"/>
</dbReference>
<name>A0ABW5UCR6_9SPHI</name>
<feature type="signal peptide" evidence="1">
    <location>
        <begin position="1"/>
        <end position="25"/>
    </location>
</feature>
<dbReference type="InterPro" id="IPR032288">
    <property type="entry name" value="Metallophos_C"/>
</dbReference>
<feature type="domain" description="Calcineurin-like phosphoesterase C-terminal" evidence="3">
    <location>
        <begin position="317"/>
        <end position="461"/>
    </location>
</feature>
<accession>A0ABW5UCR6</accession>
<dbReference type="PANTHER" id="PTHR43143:SF1">
    <property type="entry name" value="SERINE_THREONINE-PROTEIN PHOSPHATASE CPPED1"/>
    <property type="match status" value="1"/>
</dbReference>
<feature type="chain" id="PRO_5047423637" evidence="1">
    <location>
        <begin position="26"/>
        <end position="474"/>
    </location>
</feature>
<keyword evidence="6" id="KW-1185">Reference proteome</keyword>
<dbReference type="InterPro" id="IPR032285">
    <property type="entry name" value="Metallophos_N"/>
</dbReference>
<evidence type="ECO:0000259" key="2">
    <source>
        <dbReference type="Pfam" id="PF00149"/>
    </source>
</evidence>
<dbReference type="InterPro" id="IPR029052">
    <property type="entry name" value="Metallo-depent_PP-like"/>
</dbReference>
<evidence type="ECO:0000313" key="5">
    <source>
        <dbReference type="EMBL" id="MFD2742497.1"/>
    </source>
</evidence>
<dbReference type="Proteomes" id="UP001597418">
    <property type="component" value="Unassembled WGS sequence"/>
</dbReference>
<dbReference type="Pfam" id="PF16371">
    <property type="entry name" value="MetallophosN"/>
    <property type="match status" value="1"/>
</dbReference>
<sequence length="474" mass="53886">MNRRIFLKSAGLLVGGYCLSESAFAHLQADDHSSIIRGRVVAVSKGVQGVAVSDGYAIAVTDKNGDYQITTNPESAFLFICNPSGYEIEQDAGFAAIYRSLDQQHYTFHLRKSELDDLHHGFIGLGDPQVRVQDDVRQFQQESIPDMQQFIQLQTHRSFHGISVGDSIWDKPDMWQPYQEAVAQLGIPFFQTVGNHDKHESTQHQPDTAALFKMHCGPTYYSFNRGMAHYVVLDNVNYTSIKDYNGEISAEQLAWLAKDLALVPHDHLLILSVHIPVYNAVKNKQDLYALLAPFSNVHILSGHTHQNTNHIHQHIFEHTIASVCGAWWTGSVCTDGTPRGYAVFEVQGSTLSWCYKSIGKDTDYQFRTSVQRLNKGHRITVNVWNYDPEWKVQWYADGKLMGHMDQTKTLDPLARSLYEGPQLPADRRGWVEPRRTAHIFYTQTRAKQVQIVVTDRFGREFKEDVNLKETYAIS</sequence>
<evidence type="ECO:0000259" key="4">
    <source>
        <dbReference type="Pfam" id="PF16371"/>
    </source>
</evidence>
<comment type="caution">
    <text evidence="5">The sequence shown here is derived from an EMBL/GenBank/DDBJ whole genome shotgun (WGS) entry which is preliminary data.</text>
</comment>
<proteinExistence type="predicted"/>
<evidence type="ECO:0000256" key="1">
    <source>
        <dbReference type="SAM" id="SignalP"/>
    </source>
</evidence>
<feature type="domain" description="Calcineurin-like phosphoesterase N-terminal" evidence="4">
    <location>
        <begin position="38"/>
        <end position="107"/>
    </location>
</feature>
<keyword evidence="1" id="KW-0732">Signal</keyword>
<dbReference type="InterPro" id="IPR051918">
    <property type="entry name" value="STPP_CPPED1"/>
</dbReference>
<feature type="domain" description="Calcineurin-like phosphoesterase" evidence="2">
    <location>
        <begin position="165"/>
        <end position="306"/>
    </location>
</feature>
<dbReference type="Gene3D" id="3.60.21.10">
    <property type="match status" value="1"/>
</dbReference>
<dbReference type="EMBL" id="JBHUMB010000006">
    <property type="protein sequence ID" value="MFD2742497.1"/>
    <property type="molecule type" value="Genomic_DNA"/>
</dbReference>
<dbReference type="InterPro" id="IPR004843">
    <property type="entry name" value="Calcineurin-like_PHP"/>
</dbReference>
<organism evidence="5 6">
    <name type="scientific">Sphingobacterium populi</name>
    <dbReference type="NCBI Taxonomy" id="1812824"/>
    <lineage>
        <taxon>Bacteria</taxon>
        <taxon>Pseudomonadati</taxon>
        <taxon>Bacteroidota</taxon>
        <taxon>Sphingobacteriia</taxon>
        <taxon>Sphingobacteriales</taxon>
        <taxon>Sphingobacteriaceae</taxon>
        <taxon>Sphingobacterium</taxon>
    </lineage>
</organism>
<gene>
    <name evidence="5" type="ORF">ACFSQ6_03740</name>
</gene>